<proteinExistence type="predicted"/>
<evidence type="ECO:0000256" key="1">
    <source>
        <dbReference type="SAM" id="MobiDB-lite"/>
    </source>
</evidence>
<keyword evidence="2" id="KW-0812">Transmembrane</keyword>
<accession>A0AAW1HLA5</accession>
<dbReference type="Proteomes" id="UP001443914">
    <property type="component" value="Unassembled WGS sequence"/>
</dbReference>
<keyword evidence="4" id="KW-1185">Reference proteome</keyword>
<gene>
    <name evidence="3" type="ORF">RND81_11G124000</name>
</gene>
<comment type="caution">
    <text evidence="3">The sequence shown here is derived from an EMBL/GenBank/DDBJ whole genome shotgun (WGS) entry which is preliminary data.</text>
</comment>
<organism evidence="3 4">
    <name type="scientific">Saponaria officinalis</name>
    <name type="common">Common soapwort</name>
    <name type="synonym">Lychnis saponaria</name>
    <dbReference type="NCBI Taxonomy" id="3572"/>
    <lineage>
        <taxon>Eukaryota</taxon>
        <taxon>Viridiplantae</taxon>
        <taxon>Streptophyta</taxon>
        <taxon>Embryophyta</taxon>
        <taxon>Tracheophyta</taxon>
        <taxon>Spermatophyta</taxon>
        <taxon>Magnoliopsida</taxon>
        <taxon>eudicotyledons</taxon>
        <taxon>Gunneridae</taxon>
        <taxon>Pentapetalae</taxon>
        <taxon>Caryophyllales</taxon>
        <taxon>Caryophyllaceae</taxon>
        <taxon>Caryophylleae</taxon>
        <taxon>Saponaria</taxon>
    </lineage>
</organism>
<name>A0AAW1HLA5_SAPOF</name>
<evidence type="ECO:0000256" key="2">
    <source>
        <dbReference type="SAM" id="Phobius"/>
    </source>
</evidence>
<feature type="transmembrane region" description="Helical" evidence="2">
    <location>
        <begin position="114"/>
        <end position="133"/>
    </location>
</feature>
<keyword evidence="2" id="KW-0472">Membrane</keyword>
<evidence type="ECO:0000313" key="4">
    <source>
        <dbReference type="Proteomes" id="UP001443914"/>
    </source>
</evidence>
<reference evidence="3" key="1">
    <citation type="submission" date="2024-03" db="EMBL/GenBank/DDBJ databases">
        <title>WGS assembly of Saponaria officinalis var. Norfolk2.</title>
        <authorList>
            <person name="Jenkins J."/>
            <person name="Shu S."/>
            <person name="Grimwood J."/>
            <person name="Barry K."/>
            <person name="Goodstein D."/>
            <person name="Schmutz J."/>
            <person name="Leebens-Mack J."/>
            <person name="Osbourn A."/>
        </authorList>
    </citation>
    <scope>NUCLEOTIDE SEQUENCE [LARGE SCALE GENOMIC DNA]</scope>
    <source>
        <strain evidence="3">JIC</strain>
    </source>
</reference>
<dbReference type="EMBL" id="JBDFQZ010000011">
    <property type="protein sequence ID" value="KAK9677152.1"/>
    <property type="molecule type" value="Genomic_DNA"/>
</dbReference>
<protein>
    <submittedName>
        <fullName evidence="3">Uncharacterized protein</fullName>
    </submittedName>
</protein>
<evidence type="ECO:0000313" key="3">
    <source>
        <dbReference type="EMBL" id="KAK9677152.1"/>
    </source>
</evidence>
<sequence>MSPPSLLGPPQLQTQPQTQTQTQNPSSSDPFIDLVVSNFNTPPSPSPPPQMGFTENNSTTFLQTGNPCLDLFFQVLPDTPSDSLINRVVVVITIKGVVLMVREVVEESDDDAPLFLLSFCIFCLIFNFILFLFGCELCKLKEDFEGKWWVEE</sequence>
<dbReference type="AlphaFoldDB" id="A0AAW1HLA5"/>
<keyword evidence="2" id="KW-1133">Transmembrane helix</keyword>
<feature type="region of interest" description="Disordered" evidence="1">
    <location>
        <begin position="1"/>
        <end position="32"/>
    </location>
</feature>
<feature type="compositionally biased region" description="Low complexity" evidence="1">
    <location>
        <begin position="8"/>
        <end position="30"/>
    </location>
</feature>